<feature type="binding site" evidence="3">
    <location>
        <position position="186"/>
    </location>
    <ligand>
        <name>Cu cation</name>
        <dbReference type="ChEBI" id="CHEBI:23378"/>
    </ligand>
</feature>
<sequence>MTDVIDTPATVDDELERRTTRRRVITIAIVAFVVLAVGLAVGFTRSSEPTPNWVELSTPVEMPDIVLTDTDGEPYDLRAESEGRVTLLYFGYLNCPDACPIHMAVLDHTFEQLAPDVRASIDVVFVTTDPERDSPADLGAFLGRFDPDFVGLTGSADDLRDAQVAAGVPVAVVEPADADGEYLVGHATQVVVFDADGVARRVYPFGVRQSDWLADLPRLVTE</sequence>
<dbReference type="AlphaFoldDB" id="A0A4R7I1R2"/>
<dbReference type="OrthoDB" id="9790194at2"/>
<evidence type="ECO:0000256" key="2">
    <source>
        <dbReference type="ARBA" id="ARBA00023008"/>
    </source>
</evidence>
<keyword evidence="5" id="KW-0472">Membrane</keyword>
<comment type="caution">
    <text evidence="7">The sequence shown here is derived from an EMBL/GenBank/DDBJ whole genome shotgun (WGS) entry which is preliminary data.</text>
</comment>
<dbReference type="InterPro" id="IPR013766">
    <property type="entry name" value="Thioredoxin_domain"/>
</dbReference>
<protein>
    <submittedName>
        <fullName evidence="7">Protein SCO1/2</fullName>
    </submittedName>
</protein>
<dbReference type="GO" id="GO:0046872">
    <property type="term" value="F:metal ion binding"/>
    <property type="evidence" value="ECO:0007669"/>
    <property type="project" value="UniProtKB-KW"/>
</dbReference>
<keyword evidence="8" id="KW-1185">Reference proteome</keyword>
<keyword evidence="2 3" id="KW-0186">Copper</keyword>
<evidence type="ECO:0000256" key="1">
    <source>
        <dbReference type="ARBA" id="ARBA00010996"/>
    </source>
</evidence>
<feature type="binding site" evidence="3">
    <location>
        <position position="99"/>
    </location>
    <ligand>
        <name>Cu cation</name>
        <dbReference type="ChEBI" id="CHEBI:23378"/>
    </ligand>
</feature>
<evidence type="ECO:0000313" key="8">
    <source>
        <dbReference type="Proteomes" id="UP000294558"/>
    </source>
</evidence>
<feature type="disulfide bond" description="Redox-active" evidence="4">
    <location>
        <begin position="95"/>
        <end position="99"/>
    </location>
</feature>
<dbReference type="EMBL" id="SOAU01000001">
    <property type="protein sequence ID" value="TDT17120.1"/>
    <property type="molecule type" value="Genomic_DNA"/>
</dbReference>
<dbReference type="Pfam" id="PF02630">
    <property type="entry name" value="SCO1-SenC"/>
    <property type="match status" value="1"/>
</dbReference>
<evidence type="ECO:0000259" key="6">
    <source>
        <dbReference type="PROSITE" id="PS51352"/>
    </source>
</evidence>
<feature type="transmembrane region" description="Helical" evidence="5">
    <location>
        <begin position="24"/>
        <end position="43"/>
    </location>
</feature>
<reference evidence="7 8" key="1">
    <citation type="submission" date="2019-03" db="EMBL/GenBank/DDBJ databases">
        <title>Sequencing the genomes of 1000 actinobacteria strains.</title>
        <authorList>
            <person name="Klenk H.-P."/>
        </authorList>
    </citation>
    <scope>NUCLEOTIDE SEQUENCE [LARGE SCALE GENOMIC DNA]</scope>
    <source>
        <strain evidence="7 8">DSM 18936</strain>
    </source>
</reference>
<dbReference type="PANTHER" id="PTHR12151">
    <property type="entry name" value="ELECTRON TRANSPORT PROTIN SCO1/SENC FAMILY MEMBER"/>
    <property type="match status" value="1"/>
</dbReference>
<gene>
    <name evidence="7" type="ORF">BDK89_2724</name>
</gene>
<keyword evidence="4" id="KW-1015">Disulfide bond</keyword>
<keyword evidence="5" id="KW-0812">Transmembrane</keyword>
<dbReference type="Gene3D" id="3.40.30.10">
    <property type="entry name" value="Glutaredoxin"/>
    <property type="match status" value="1"/>
</dbReference>
<keyword evidence="3" id="KW-0479">Metal-binding</keyword>
<accession>A0A4R7I1R2</accession>
<evidence type="ECO:0000256" key="5">
    <source>
        <dbReference type="SAM" id="Phobius"/>
    </source>
</evidence>
<proteinExistence type="inferred from homology"/>
<dbReference type="PANTHER" id="PTHR12151:SF25">
    <property type="entry name" value="LINALOOL DEHYDRATASE_ISOMERASE DOMAIN-CONTAINING PROTEIN"/>
    <property type="match status" value="1"/>
</dbReference>
<feature type="domain" description="Thioredoxin" evidence="6">
    <location>
        <begin position="56"/>
        <end position="192"/>
    </location>
</feature>
<evidence type="ECO:0000256" key="3">
    <source>
        <dbReference type="PIRSR" id="PIRSR603782-1"/>
    </source>
</evidence>
<organism evidence="7 8">
    <name type="scientific">Ilumatobacter fluminis</name>
    <dbReference type="NCBI Taxonomy" id="467091"/>
    <lineage>
        <taxon>Bacteria</taxon>
        <taxon>Bacillati</taxon>
        <taxon>Actinomycetota</taxon>
        <taxon>Acidimicrobiia</taxon>
        <taxon>Acidimicrobiales</taxon>
        <taxon>Ilumatobacteraceae</taxon>
        <taxon>Ilumatobacter</taxon>
    </lineage>
</organism>
<feature type="binding site" evidence="3">
    <location>
        <position position="95"/>
    </location>
    <ligand>
        <name>Cu cation</name>
        <dbReference type="ChEBI" id="CHEBI:23378"/>
    </ligand>
</feature>
<evidence type="ECO:0000313" key="7">
    <source>
        <dbReference type="EMBL" id="TDT17120.1"/>
    </source>
</evidence>
<dbReference type="Proteomes" id="UP000294558">
    <property type="component" value="Unassembled WGS sequence"/>
</dbReference>
<dbReference type="RefSeq" id="WP_133869426.1">
    <property type="nucleotide sequence ID" value="NZ_SOAU01000001.1"/>
</dbReference>
<dbReference type="CDD" id="cd02968">
    <property type="entry name" value="SCO"/>
    <property type="match status" value="1"/>
</dbReference>
<dbReference type="InterPro" id="IPR003782">
    <property type="entry name" value="SCO1/SenC"/>
</dbReference>
<dbReference type="PROSITE" id="PS51352">
    <property type="entry name" value="THIOREDOXIN_2"/>
    <property type="match status" value="1"/>
</dbReference>
<comment type="similarity">
    <text evidence="1">Belongs to the SCO1/2 family.</text>
</comment>
<keyword evidence="5" id="KW-1133">Transmembrane helix</keyword>
<name>A0A4R7I1R2_9ACTN</name>
<dbReference type="InterPro" id="IPR036249">
    <property type="entry name" value="Thioredoxin-like_sf"/>
</dbReference>
<evidence type="ECO:0000256" key="4">
    <source>
        <dbReference type="PIRSR" id="PIRSR603782-2"/>
    </source>
</evidence>
<dbReference type="SUPFAM" id="SSF52833">
    <property type="entry name" value="Thioredoxin-like"/>
    <property type="match status" value="1"/>
</dbReference>